<dbReference type="Proteomes" id="UP000050794">
    <property type="component" value="Unassembled WGS sequence"/>
</dbReference>
<gene>
    <name evidence="2" type="ORF">TCNE_LOCUS17705</name>
</gene>
<organism evidence="3 4">
    <name type="scientific">Toxocara canis</name>
    <name type="common">Canine roundworm</name>
    <dbReference type="NCBI Taxonomy" id="6265"/>
    <lineage>
        <taxon>Eukaryota</taxon>
        <taxon>Metazoa</taxon>
        <taxon>Ecdysozoa</taxon>
        <taxon>Nematoda</taxon>
        <taxon>Chromadorea</taxon>
        <taxon>Rhabditida</taxon>
        <taxon>Spirurina</taxon>
        <taxon>Ascaridomorpha</taxon>
        <taxon>Ascaridoidea</taxon>
        <taxon>Toxocaridae</taxon>
        <taxon>Toxocara</taxon>
    </lineage>
</organism>
<name>A0A183VAD5_TOXCA</name>
<reference evidence="4" key="1">
    <citation type="submission" date="2016-06" db="UniProtKB">
        <authorList>
            <consortium name="WormBaseParasite"/>
        </authorList>
    </citation>
    <scope>IDENTIFICATION</scope>
</reference>
<reference evidence="2 3" key="2">
    <citation type="submission" date="2018-11" db="EMBL/GenBank/DDBJ databases">
        <authorList>
            <consortium name="Pathogen Informatics"/>
        </authorList>
    </citation>
    <scope>NUCLEOTIDE SEQUENCE [LARGE SCALE GENOMIC DNA]</scope>
</reference>
<dbReference type="WBParaSite" id="TCNE_0001770601-mRNA-1">
    <property type="protein sequence ID" value="TCNE_0001770601-mRNA-1"/>
    <property type="gene ID" value="TCNE_0001770601"/>
</dbReference>
<evidence type="ECO:0000256" key="1">
    <source>
        <dbReference type="SAM" id="MobiDB-lite"/>
    </source>
</evidence>
<feature type="region of interest" description="Disordered" evidence="1">
    <location>
        <begin position="1"/>
        <end position="30"/>
    </location>
</feature>
<evidence type="ECO:0000313" key="4">
    <source>
        <dbReference type="WBParaSite" id="TCNE_0001770601-mRNA-1"/>
    </source>
</evidence>
<keyword evidence="3" id="KW-1185">Reference proteome</keyword>
<accession>A0A183VAD5</accession>
<protein>
    <submittedName>
        <fullName evidence="4">DUF3467 domain-containing protein</fullName>
    </submittedName>
</protein>
<proteinExistence type="predicted"/>
<dbReference type="AlphaFoldDB" id="A0A183VAD5"/>
<evidence type="ECO:0000313" key="3">
    <source>
        <dbReference type="Proteomes" id="UP000050794"/>
    </source>
</evidence>
<feature type="compositionally biased region" description="Polar residues" evidence="1">
    <location>
        <begin position="1"/>
        <end position="10"/>
    </location>
</feature>
<evidence type="ECO:0000313" key="2">
    <source>
        <dbReference type="EMBL" id="VDM49026.1"/>
    </source>
</evidence>
<sequence>MSESIKQIYSENEEVREKTNPKTPKAAMTPPRPILVVASIPNAGYNFSYRKTVMPDPTRSKRFNLRLRAKIAPNDRVQRIVDTIVERMQRATRYAAI</sequence>
<dbReference type="EMBL" id="UYWY01024703">
    <property type="protein sequence ID" value="VDM49026.1"/>
    <property type="molecule type" value="Genomic_DNA"/>
</dbReference>